<protein>
    <recommendedName>
        <fullName evidence="3">Lipoprotein</fullName>
    </recommendedName>
</protein>
<dbReference type="PROSITE" id="PS51257">
    <property type="entry name" value="PROKAR_LIPOPROTEIN"/>
    <property type="match status" value="1"/>
</dbReference>
<organism evidence="1 2">
    <name type="scientific">Seonamhaeicola aphaedonensis</name>
    <dbReference type="NCBI Taxonomy" id="1461338"/>
    <lineage>
        <taxon>Bacteria</taxon>
        <taxon>Pseudomonadati</taxon>
        <taxon>Bacteroidota</taxon>
        <taxon>Flavobacteriia</taxon>
        <taxon>Flavobacteriales</taxon>
        <taxon>Flavobacteriaceae</taxon>
    </lineage>
</organism>
<accession>A0A3D9HA69</accession>
<comment type="caution">
    <text evidence="1">The sequence shown here is derived from an EMBL/GenBank/DDBJ whole genome shotgun (WGS) entry which is preliminary data.</text>
</comment>
<sequence>MNRILSLLICTFLITSCGNKRDGEQKTGLLSNFISITDNEDAGVKEILDFYGGQCKYAVGVSASTEDGKKKYFELEMSESDAIEERLDKPKLPSSNIAYIFYKNLKEEKKNYDAIHVVLISKDNSKQQFEYPISTLEQVEKRMSLNDKTVNLLKEKKFEEISSMLNNELIPFDKEELVPRLIELEPQFGNIKEYRFFGFMIVPFKGKEILHLSGALLREKQNHEFSIDIDYNSENDELYQLQYKR</sequence>
<proteinExistence type="predicted"/>
<name>A0A3D9HA69_9FLAO</name>
<dbReference type="EMBL" id="QRDX01000007">
    <property type="protein sequence ID" value="RED45856.1"/>
    <property type="molecule type" value="Genomic_DNA"/>
</dbReference>
<gene>
    <name evidence="1" type="ORF">DFQ02_1071</name>
</gene>
<keyword evidence="2" id="KW-1185">Reference proteome</keyword>
<reference evidence="1 2" key="1">
    <citation type="submission" date="2018-07" db="EMBL/GenBank/DDBJ databases">
        <title>Genomic Encyclopedia of Type Strains, Phase III (KMG-III): the genomes of soil and plant-associated and newly described type strains.</title>
        <authorList>
            <person name="Whitman W."/>
        </authorList>
    </citation>
    <scope>NUCLEOTIDE SEQUENCE [LARGE SCALE GENOMIC DNA]</scope>
    <source>
        <strain evidence="1 2">CECT 8487</strain>
    </source>
</reference>
<dbReference type="Proteomes" id="UP000256629">
    <property type="component" value="Unassembled WGS sequence"/>
</dbReference>
<evidence type="ECO:0000313" key="2">
    <source>
        <dbReference type="Proteomes" id="UP000256629"/>
    </source>
</evidence>
<dbReference type="AlphaFoldDB" id="A0A3D9HA69"/>
<dbReference type="OrthoDB" id="1452770at2"/>
<dbReference type="RefSeq" id="WP_116524613.1">
    <property type="nucleotide sequence ID" value="NZ_QRDX01000007.1"/>
</dbReference>
<evidence type="ECO:0000313" key="1">
    <source>
        <dbReference type="EMBL" id="RED45856.1"/>
    </source>
</evidence>
<evidence type="ECO:0008006" key="3">
    <source>
        <dbReference type="Google" id="ProtNLM"/>
    </source>
</evidence>